<dbReference type="SUPFAM" id="SSF52172">
    <property type="entry name" value="CheY-like"/>
    <property type="match status" value="1"/>
</dbReference>
<dbReference type="InterPro" id="IPR001789">
    <property type="entry name" value="Sig_transdc_resp-reg_receiver"/>
</dbReference>
<dbReference type="InterPro" id="IPR050595">
    <property type="entry name" value="Bact_response_regulator"/>
</dbReference>
<dbReference type="PROSITE" id="PS50110">
    <property type="entry name" value="RESPONSE_REGULATORY"/>
    <property type="match status" value="1"/>
</dbReference>
<keyword evidence="1 2" id="KW-0597">Phosphoprotein</keyword>
<dbReference type="Pfam" id="PF00072">
    <property type="entry name" value="Response_reg"/>
    <property type="match status" value="1"/>
</dbReference>
<accession>A0A4R0XAQ9</accession>
<protein>
    <recommendedName>
        <fullName evidence="3">Response regulatory domain-containing protein</fullName>
    </recommendedName>
</protein>
<organism evidence="4 5">
    <name type="scientific">Paraburkholderia steynii</name>
    <dbReference type="NCBI Taxonomy" id="1245441"/>
    <lineage>
        <taxon>Bacteria</taxon>
        <taxon>Pseudomonadati</taxon>
        <taxon>Pseudomonadota</taxon>
        <taxon>Betaproteobacteria</taxon>
        <taxon>Burkholderiales</taxon>
        <taxon>Burkholderiaceae</taxon>
        <taxon>Paraburkholderia</taxon>
    </lineage>
</organism>
<dbReference type="InterPro" id="IPR011006">
    <property type="entry name" value="CheY-like_superfamily"/>
</dbReference>
<dbReference type="Proteomes" id="UP000294200">
    <property type="component" value="Unassembled WGS sequence"/>
</dbReference>
<evidence type="ECO:0000313" key="5">
    <source>
        <dbReference type="Proteomes" id="UP000294200"/>
    </source>
</evidence>
<evidence type="ECO:0000256" key="1">
    <source>
        <dbReference type="ARBA" id="ARBA00022553"/>
    </source>
</evidence>
<feature type="modified residue" description="4-aspartylphosphate" evidence="2">
    <location>
        <position position="63"/>
    </location>
</feature>
<dbReference type="PANTHER" id="PTHR44591">
    <property type="entry name" value="STRESS RESPONSE REGULATOR PROTEIN 1"/>
    <property type="match status" value="1"/>
</dbReference>
<dbReference type="PANTHER" id="PTHR44591:SF3">
    <property type="entry name" value="RESPONSE REGULATORY DOMAIN-CONTAINING PROTEIN"/>
    <property type="match status" value="1"/>
</dbReference>
<dbReference type="EMBL" id="MWML01000301">
    <property type="protein sequence ID" value="TCG04017.1"/>
    <property type="molecule type" value="Genomic_DNA"/>
</dbReference>
<sequence length="141" mass="15221">MVPQPQPRSSVAHVLVAEDDILVRVVLAEELRAVGFAVIEATSADDALAYIHAGGKVDLVFSDIQMPGVLDGRQLAALIARDYPAIPVILTSGDIQLGASVATGLFVAKPYSIARIVTLFFQCWACHHRKGIREYTSYPDC</sequence>
<reference evidence="4 5" key="1">
    <citation type="submission" date="2017-02" db="EMBL/GenBank/DDBJ databases">
        <title>Paraburkholderia sophoroidis sp. nov. and Paraburkholderia steynii sp. nov. rhizobial symbionts of the fynbos legume Hypocalyptus sophoroides.</title>
        <authorList>
            <person name="Steenkamp E.T."/>
            <person name="Beukes C.W."/>
            <person name="Van Zyl E."/>
            <person name="Avontuur J."/>
            <person name="Chan W.Y."/>
            <person name="Hassen A."/>
            <person name="Palmer M."/>
            <person name="Mthombeni L."/>
            <person name="Phalane F."/>
            <person name="Sereme K."/>
            <person name="Venter S.N."/>
        </authorList>
    </citation>
    <scope>NUCLEOTIDE SEQUENCE [LARGE SCALE GENOMIC DNA]</scope>
    <source>
        <strain evidence="4 5">HC1.1ba</strain>
    </source>
</reference>
<dbReference type="SMART" id="SM00448">
    <property type="entry name" value="REC"/>
    <property type="match status" value="1"/>
</dbReference>
<keyword evidence="5" id="KW-1185">Reference proteome</keyword>
<evidence type="ECO:0000259" key="3">
    <source>
        <dbReference type="PROSITE" id="PS50110"/>
    </source>
</evidence>
<dbReference type="GO" id="GO:0000160">
    <property type="term" value="P:phosphorelay signal transduction system"/>
    <property type="evidence" value="ECO:0007669"/>
    <property type="project" value="InterPro"/>
</dbReference>
<dbReference type="Gene3D" id="3.40.50.2300">
    <property type="match status" value="1"/>
</dbReference>
<gene>
    <name evidence="4" type="ORF">BZM27_43965</name>
</gene>
<evidence type="ECO:0000313" key="4">
    <source>
        <dbReference type="EMBL" id="TCG04017.1"/>
    </source>
</evidence>
<evidence type="ECO:0000256" key="2">
    <source>
        <dbReference type="PROSITE-ProRule" id="PRU00169"/>
    </source>
</evidence>
<feature type="domain" description="Response regulatory" evidence="3">
    <location>
        <begin position="13"/>
        <end position="124"/>
    </location>
</feature>
<dbReference type="AlphaFoldDB" id="A0A4R0XAQ9"/>
<name>A0A4R0XAQ9_9BURK</name>
<proteinExistence type="predicted"/>
<comment type="caution">
    <text evidence="4">The sequence shown here is derived from an EMBL/GenBank/DDBJ whole genome shotgun (WGS) entry which is preliminary data.</text>
</comment>